<accession>A0ACC0VYB1</accession>
<dbReference type="Proteomes" id="UP001163321">
    <property type="component" value="Chromosome 5"/>
</dbReference>
<proteinExistence type="predicted"/>
<evidence type="ECO:0000313" key="1">
    <source>
        <dbReference type="EMBL" id="KAI9911513.1"/>
    </source>
</evidence>
<name>A0ACC0VYB1_9STRA</name>
<keyword evidence="2" id="KW-1185">Reference proteome</keyword>
<organism evidence="1 2">
    <name type="scientific">Peronosclerospora sorghi</name>
    <dbReference type="NCBI Taxonomy" id="230839"/>
    <lineage>
        <taxon>Eukaryota</taxon>
        <taxon>Sar</taxon>
        <taxon>Stramenopiles</taxon>
        <taxon>Oomycota</taxon>
        <taxon>Peronosporomycetes</taxon>
        <taxon>Peronosporales</taxon>
        <taxon>Peronosporaceae</taxon>
        <taxon>Peronosclerospora</taxon>
    </lineage>
</organism>
<sequence>MLRSTKLGELSVGKIYDTLLAYATPSAEEAVKMSKSVGGQSHQMYSYAAVEENEGAYLVLTRANIYECVRCLVSKNNMSEKAQKTSSKLLSRLFKVFGRKRSTESNWNDSRFANVWSNNSIAEQAAGAVVSKLFGEVIVTVETS</sequence>
<gene>
    <name evidence="1" type="ORF">PsorP6_009261</name>
</gene>
<dbReference type="EMBL" id="CM047584">
    <property type="protein sequence ID" value="KAI9911513.1"/>
    <property type="molecule type" value="Genomic_DNA"/>
</dbReference>
<evidence type="ECO:0000313" key="2">
    <source>
        <dbReference type="Proteomes" id="UP001163321"/>
    </source>
</evidence>
<comment type="caution">
    <text evidence="1">The sequence shown here is derived from an EMBL/GenBank/DDBJ whole genome shotgun (WGS) entry which is preliminary data.</text>
</comment>
<protein>
    <submittedName>
        <fullName evidence="1">Uncharacterized protein</fullName>
    </submittedName>
</protein>
<reference evidence="1 2" key="1">
    <citation type="journal article" date="2022" name="bioRxiv">
        <title>The genome of the oomycete Peronosclerospora sorghi, a cosmopolitan pathogen of maize and sorghum, is inflated with dispersed pseudogenes.</title>
        <authorList>
            <person name="Fletcher K."/>
            <person name="Martin F."/>
            <person name="Isakeit T."/>
            <person name="Cavanaugh K."/>
            <person name="Magill C."/>
            <person name="Michelmore R."/>
        </authorList>
    </citation>
    <scope>NUCLEOTIDE SEQUENCE [LARGE SCALE GENOMIC DNA]</scope>
    <source>
        <strain evidence="1">P6</strain>
    </source>
</reference>